<name>A0ABS8SU56_DATST</name>
<evidence type="ECO:0000313" key="5">
    <source>
        <dbReference type="EMBL" id="MCD7462373.1"/>
    </source>
</evidence>
<dbReference type="Gene3D" id="1.10.600.10">
    <property type="entry name" value="Farnesyl Diphosphate Synthase"/>
    <property type="match status" value="1"/>
</dbReference>
<gene>
    <name evidence="5" type="primary">GGPS1_5</name>
    <name evidence="5" type="ORF">HAX54_048374</name>
</gene>
<dbReference type="InterPro" id="IPR000092">
    <property type="entry name" value="Polyprenyl_synt"/>
</dbReference>
<accession>A0ABS8SU56</accession>
<dbReference type="InterPro" id="IPR008949">
    <property type="entry name" value="Isoprenoid_synthase_dom_sf"/>
</dbReference>
<organism evidence="5 6">
    <name type="scientific">Datura stramonium</name>
    <name type="common">Jimsonweed</name>
    <name type="synonym">Common thornapple</name>
    <dbReference type="NCBI Taxonomy" id="4076"/>
    <lineage>
        <taxon>Eukaryota</taxon>
        <taxon>Viridiplantae</taxon>
        <taxon>Streptophyta</taxon>
        <taxon>Embryophyta</taxon>
        <taxon>Tracheophyta</taxon>
        <taxon>Spermatophyta</taxon>
        <taxon>Magnoliopsida</taxon>
        <taxon>eudicotyledons</taxon>
        <taxon>Gunneridae</taxon>
        <taxon>Pentapetalae</taxon>
        <taxon>asterids</taxon>
        <taxon>lamiids</taxon>
        <taxon>Solanales</taxon>
        <taxon>Solanaceae</taxon>
        <taxon>Solanoideae</taxon>
        <taxon>Datureae</taxon>
        <taxon>Datura</taxon>
    </lineage>
</organism>
<dbReference type="SUPFAM" id="SSF48576">
    <property type="entry name" value="Terpenoid synthases"/>
    <property type="match status" value="1"/>
</dbReference>
<dbReference type="EMBL" id="JACEIK010000798">
    <property type="protein sequence ID" value="MCD7462373.1"/>
    <property type="molecule type" value="Genomic_DNA"/>
</dbReference>
<sequence length="140" mass="14803">MPAACGMEMIISMCLMHDETFPCMDNSDLRRGKLSHHKVFGENVTVLAGCSLVALAFEHMATATKGVTLNNMVRAVGELARLIGPEGAVAGQVLDLLCGGKSDSGLGKRARVYSSSQDSGLYRGRSHCRSSAGRCIRGGD</sequence>
<evidence type="ECO:0000256" key="4">
    <source>
        <dbReference type="ARBA" id="ARBA00022842"/>
    </source>
</evidence>
<evidence type="ECO:0000313" key="6">
    <source>
        <dbReference type="Proteomes" id="UP000823775"/>
    </source>
</evidence>
<evidence type="ECO:0000256" key="3">
    <source>
        <dbReference type="ARBA" id="ARBA00022723"/>
    </source>
</evidence>
<evidence type="ECO:0000256" key="2">
    <source>
        <dbReference type="ARBA" id="ARBA00006706"/>
    </source>
</evidence>
<protein>
    <submittedName>
        <fullName evidence="5">Geranylgeranyl pyrophosphate synthase</fullName>
    </submittedName>
</protein>
<dbReference type="Proteomes" id="UP000823775">
    <property type="component" value="Unassembled WGS sequence"/>
</dbReference>
<dbReference type="PANTHER" id="PTHR43281:SF34">
    <property type="entry name" value="FARNESYLTRANSTRANSFERASE"/>
    <property type="match status" value="1"/>
</dbReference>
<reference evidence="5 6" key="1">
    <citation type="journal article" date="2021" name="BMC Genomics">
        <title>Datura genome reveals duplications of psychoactive alkaloid biosynthetic genes and high mutation rate following tissue culture.</title>
        <authorList>
            <person name="Rajewski A."/>
            <person name="Carter-House D."/>
            <person name="Stajich J."/>
            <person name="Litt A."/>
        </authorList>
    </citation>
    <scope>NUCLEOTIDE SEQUENCE [LARGE SCALE GENOMIC DNA]</scope>
    <source>
        <strain evidence="5">AR-01</strain>
    </source>
</reference>
<dbReference type="Pfam" id="PF00348">
    <property type="entry name" value="polyprenyl_synt"/>
    <property type="match status" value="1"/>
</dbReference>
<keyword evidence="6" id="KW-1185">Reference proteome</keyword>
<comment type="cofactor">
    <cofactor evidence="1">
        <name>Mg(2+)</name>
        <dbReference type="ChEBI" id="CHEBI:18420"/>
    </cofactor>
</comment>
<comment type="similarity">
    <text evidence="2">Belongs to the FPP/GGPP synthase family.</text>
</comment>
<comment type="caution">
    <text evidence="5">The sequence shown here is derived from an EMBL/GenBank/DDBJ whole genome shotgun (WGS) entry which is preliminary data.</text>
</comment>
<dbReference type="PANTHER" id="PTHR43281">
    <property type="entry name" value="FARNESYL DIPHOSPHATE SYNTHASE"/>
    <property type="match status" value="1"/>
</dbReference>
<evidence type="ECO:0000256" key="1">
    <source>
        <dbReference type="ARBA" id="ARBA00001946"/>
    </source>
</evidence>
<keyword evidence="4" id="KW-0460">Magnesium</keyword>
<keyword evidence="3" id="KW-0479">Metal-binding</keyword>
<proteinExistence type="inferred from homology"/>